<dbReference type="SUPFAM" id="SSF56281">
    <property type="entry name" value="Metallo-hydrolase/oxidoreductase"/>
    <property type="match status" value="1"/>
</dbReference>
<reference evidence="4 5" key="1">
    <citation type="journal article" date="2019" name="Int. J. Syst. Evol. Microbiol.">
        <title>The Global Catalogue of Microorganisms (GCM) 10K type strain sequencing project: providing services to taxonomists for standard genome sequencing and annotation.</title>
        <authorList>
            <consortium name="The Broad Institute Genomics Platform"/>
            <consortium name="The Broad Institute Genome Sequencing Center for Infectious Disease"/>
            <person name="Wu L."/>
            <person name="Ma J."/>
        </authorList>
    </citation>
    <scope>NUCLEOTIDE SEQUENCE [LARGE SCALE GENOMIC DNA]</scope>
    <source>
        <strain evidence="4 5">JCM 14162</strain>
    </source>
</reference>
<dbReference type="Gene3D" id="3.60.15.10">
    <property type="entry name" value="Ribonuclease Z/Hydroxyacylglutathione hydrolase-like"/>
    <property type="match status" value="1"/>
</dbReference>
<dbReference type="EMBL" id="BAAAEM010000002">
    <property type="protein sequence ID" value="GAA0474588.1"/>
    <property type="molecule type" value="Genomic_DNA"/>
</dbReference>
<dbReference type="Pfam" id="PF00753">
    <property type="entry name" value="Lactamase_B"/>
    <property type="match status" value="1"/>
</dbReference>
<gene>
    <name evidence="4" type="ORF">GCM10009096_15160</name>
</gene>
<feature type="domain" description="Metallo-beta-lactamase" evidence="3">
    <location>
        <begin position="56"/>
        <end position="238"/>
    </location>
</feature>
<dbReference type="InterPro" id="IPR001279">
    <property type="entry name" value="Metallo-B-lactamas"/>
</dbReference>
<organism evidence="4 5">
    <name type="scientific">Parasphingorhabdus litoris</name>
    <dbReference type="NCBI Taxonomy" id="394733"/>
    <lineage>
        <taxon>Bacteria</taxon>
        <taxon>Pseudomonadati</taxon>
        <taxon>Pseudomonadota</taxon>
        <taxon>Alphaproteobacteria</taxon>
        <taxon>Sphingomonadales</taxon>
        <taxon>Sphingomonadaceae</taxon>
        <taxon>Parasphingorhabdus</taxon>
    </lineage>
</organism>
<evidence type="ECO:0000313" key="5">
    <source>
        <dbReference type="Proteomes" id="UP001500713"/>
    </source>
</evidence>
<evidence type="ECO:0000256" key="1">
    <source>
        <dbReference type="ARBA" id="ARBA00005250"/>
    </source>
</evidence>
<evidence type="ECO:0000256" key="2">
    <source>
        <dbReference type="SAM" id="SignalP"/>
    </source>
</evidence>
<dbReference type="InterPro" id="IPR036866">
    <property type="entry name" value="RibonucZ/Hydroxyglut_hydro"/>
</dbReference>
<dbReference type="RefSeq" id="WP_229955966.1">
    <property type="nucleotide sequence ID" value="NZ_BAAAEM010000002.1"/>
</dbReference>
<dbReference type="PANTHER" id="PTHR42951">
    <property type="entry name" value="METALLO-BETA-LACTAMASE DOMAIN-CONTAINING"/>
    <property type="match status" value="1"/>
</dbReference>
<dbReference type="PANTHER" id="PTHR42951:SF4">
    <property type="entry name" value="ACYL-COENZYME A THIOESTERASE MBLAC2"/>
    <property type="match status" value="1"/>
</dbReference>
<proteinExistence type="inferred from homology"/>
<comment type="caution">
    <text evidence="4">The sequence shown here is derived from an EMBL/GenBank/DDBJ whole genome shotgun (WGS) entry which is preliminary data.</text>
</comment>
<feature type="chain" id="PRO_5045862394" evidence="2">
    <location>
        <begin position="26"/>
        <end position="316"/>
    </location>
</feature>
<dbReference type="InterPro" id="IPR050855">
    <property type="entry name" value="NDM-1-like"/>
</dbReference>
<dbReference type="PROSITE" id="PS51257">
    <property type="entry name" value="PROKAR_LIPOPROTEIN"/>
    <property type="match status" value="1"/>
</dbReference>
<keyword evidence="5" id="KW-1185">Reference proteome</keyword>
<dbReference type="CDD" id="cd16282">
    <property type="entry name" value="metallo-hydrolase-like_MBL-fold"/>
    <property type="match status" value="1"/>
</dbReference>
<name>A0ABN1AEM3_9SPHN</name>
<sequence length="316" mass="33880">MKTILTKTLSLALLAVSPLALTACAESNAQESDRFAKVEIKTEKLGDGIAVLFGAGGNIGVSYGPDGTVLIDDQFAPLTPKIQAAVAALGAEPVKYLINTHWHYDHTGGNENFGKAGALIMAHDNVRERMAGLQKEGRGNDPASPKEALPVVTYHDGIKLHLNGDEVHVKHMAHAHTDGDSIVFWKNANVLHMGDLYFNQVTLPFIDVNSGGNARGVLAAAEKALTMVDDNTKIIPGHGPMATKTDLMGYRDMLTSVIDAVEKARGEGKTLEQIQAMKPAAQWDTNKDAFIKGDAFVEAVYKSLEMPAHGSGKHKH</sequence>
<feature type="signal peptide" evidence="2">
    <location>
        <begin position="1"/>
        <end position="25"/>
    </location>
</feature>
<dbReference type="SMART" id="SM00849">
    <property type="entry name" value="Lactamase_B"/>
    <property type="match status" value="1"/>
</dbReference>
<keyword evidence="2" id="KW-0732">Signal</keyword>
<dbReference type="Proteomes" id="UP001500713">
    <property type="component" value="Unassembled WGS sequence"/>
</dbReference>
<accession>A0ABN1AEM3</accession>
<comment type="similarity">
    <text evidence="1">Belongs to the metallo-beta-lactamase superfamily. Class-B beta-lactamase family.</text>
</comment>
<protein>
    <submittedName>
        <fullName evidence="4">MBL fold metallo-hydrolase</fullName>
    </submittedName>
</protein>
<evidence type="ECO:0000259" key="3">
    <source>
        <dbReference type="SMART" id="SM00849"/>
    </source>
</evidence>
<evidence type="ECO:0000313" key="4">
    <source>
        <dbReference type="EMBL" id="GAA0474588.1"/>
    </source>
</evidence>